<dbReference type="Pfam" id="PF00400">
    <property type="entry name" value="WD40"/>
    <property type="match status" value="4"/>
</dbReference>
<dbReference type="PANTHER" id="PTHR19920">
    <property type="entry name" value="WD40 PROTEIN CIAO1"/>
    <property type="match status" value="1"/>
</dbReference>
<evidence type="ECO:0000256" key="4">
    <source>
        <dbReference type="PROSITE-ProRule" id="PRU00221"/>
    </source>
</evidence>
<evidence type="ECO:0000256" key="1">
    <source>
        <dbReference type="ARBA" id="ARBA00022574"/>
    </source>
</evidence>
<feature type="repeat" description="WD" evidence="4">
    <location>
        <begin position="50"/>
        <end position="82"/>
    </location>
</feature>
<proteinExistence type="inferred from homology"/>
<dbReference type="GO" id="GO:0016226">
    <property type="term" value="P:iron-sulfur cluster assembly"/>
    <property type="evidence" value="ECO:0007669"/>
    <property type="project" value="UniProtKB-UniRule"/>
</dbReference>
<protein>
    <recommendedName>
        <fullName evidence="3">Probable cytosolic iron-sulfur protein assembly protein 1</fullName>
    </recommendedName>
</protein>
<dbReference type="EMBL" id="MBFS01000967">
    <property type="protein sequence ID" value="PVV01587.1"/>
    <property type="molecule type" value="Genomic_DNA"/>
</dbReference>
<dbReference type="InterPro" id="IPR036322">
    <property type="entry name" value="WD40_repeat_dom_sf"/>
</dbReference>
<dbReference type="InterPro" id="IPR001680">
    <property type="entry name" value="WD40_rpt"/>
</dbReference>
<dbReference type="GO" id="GO:0097361">
    <property type="term" value="C:cytosolic [4Fe-4S] assembly targeting complex"/>
    <property type="evidence" value="ECO:0007669"/>
    <property type="project" value="InterPro"/>
</dbReference>
<sequence length="379" mass="43216">MWSPRDTSLPEKLDKNKIIVLEKINSLSKDQTEQEIPSAPLNWICLFNLENAHQKAIRSVCFEPTKGDIFASASFDGGTGIWAKNSSGEYECCTSLEGHENEVKSVNWSPSGQLVATCGRDKTIWIWEAAYFGNFEYDCTSVMMEHTQDVKMILWHPFEEILASASYDDTIRIWKEDDDDWSCVSILKGHSSTVWAIDFDPTGTFLASCSDDLTVKIWTPKANFDSVSKTEPHFTADNSEEWRCVLTIPPEFQSRSIYSISWSFHYRKPKILNIEGESIYVDNGYIATVSADNSICIFSICSKLKNVGNISIDPSSEPFLDNLYRFEIENMEYKLVSKVENAHGYFDINSVRWNNTPGYENWLVTAGDDNNAKVWYFDL</sequence>
<dbReference type="InterPro" id="IPR015943">
    <property type="entry name" value="WD40/YVTN_repeat-like_dom_sf"/>
</dbReference>
<dbReference type="InterPro" id="IPR028608">
    <property type="entry name" value="CIAO1/Cia1"/>
</dbReference>
<keyword evidence="2" id="KW-0677">Repeat</keyword>
<accession>A0A2T9ZAM0</accession>
<feature type="repeat" description="WD" evidence="4">
    <location>
        <begin position="143"/>
        <end position="175"/>
    </location>
</feature>
<comment type="similarity">
    <text evidence="3">Belongs to the WD repeat CIA1 family.</text>
</comment>
<dbReference type="PANTHER" id="PTHR19920:SF0">
    <property type="entry name" value="CYTOSOLIC IRON-SULFUR PROTEIN ASSEMBLY PROTEIN CIAO1-RELATED"/>
    <property type="match status" value="1"/>
</dbReference>
<dbReference type="AlphaFoldDB" id="A0A2T9ZAM0"/>
<evidence type="ECO:0000313" key="5">
    <source>
        <dbReference type="EMBL" id="PVV01587.1"/>
    </source>
</evidence>
<reference evidence="5 6" key="1">
    <citation type="journal article" date="2018" name="MBio">
        <title>Comparative Genomics Reveals the Core Gene Toolbox for the Fungus-Insect Symbiosis.</title>
        <authorList>
            <person name="Wang Y."/>
            <person name="Stata M."/>
            <person name="Wang W."/>
            <person name="Stajich J.E."/>
            <person name="White M.M."/>
            <person name="Moncalvo J.M."/>
        </authorList>
    </citation>
    <scope>NUCLEOTIDE SEQUENCE [LARGE SCALE GENOMIC DNA]</scope>
    <source>
        <strain evidence="5 6">SC-DP-2</strain>
    </source>
</reference>
<comment type="function">
    <text evidence="3">Essential component of the cytosolic iron-sulfur (Fe/S) protein assembly machinery. Required for the maturation of extramitochondrial Fe/S proteins.</text>
</comment>
<dbReference type="Gene3D" id="2.130.10.10">
    <property type="entry name" value="YVTN repeat-like/Quinoprotein amine dehydrogenase"/>
    <property type="match status" value="1"/>
</dbReference>
<organism evidence="5 6">
    <name type="scientific">Smittium megazygosporum</name>
    <dbReference type="NCBI Taxonomy" id="133381"/>
    <lineage>
        <taxon>Eukaryota</taxon>
        <taxon>Fungi</taxon>
        <taxon>Fungi incertae sedis</taxon>
        <taxon>Zoopagomycota</taxon>
        <taxon>Kickxellomycotina</taxon>
        <taxon>Harpellomycetes</taxon>
        <taxon>Harpellales</taxon>
        <taxon>Legeriomycetaceae</taxon>
        <taxon>Smittium</taxon>
    </lineage>
</organism>
<gene>
    <name evidence="3" type="primary">CIA1</name>
    <name evidence="5" type="ORF">BB560_003990</name>
</gene>
<evidence type="ECO:0000256" key="2">
    <source>
        <dbReference type="ARBA" id="ARBA00022737"/>
    </source>
</evidence>
<feature type="repeat" description="WD" evidence="4">
    <location>
        <begin position="187"/>
        <end position="218"/>
    </location>
</feature>
<dbReference type="Proteomes" id="UP000245609">
    <property type="component" value="Unassembled WGS sequence"/>
</dbReference>
<dbReference type="PROSITE" id="PS50082">
    <property type="entry name" value="WD_REPEATS_2"/>
    <property type="match status" value="4"/>
</dbReference>
<dbReference type="OrthoDB" id="284782at2759"/>
<evidence type="ECO:0000256" key="3">
    <source>
        <dbReference type="HAMAP-Rule" id="MF_03037"/>
    </source>
</evidence>
<dbReference type="SUPFAM" id="SSF50978">
    <property type="entry name" value="WD40 repeat-like"/>
    <property type="match status" value="1"/>
</dbReference>
<dbReference type="SMART" id="SM00320">
    <property type="entry name" value="WD40"/>
    <property type="match status" value="6"/>
</dbReference>
<keyword evidence="1 4" id="KW-0853">WD repeat</keyword>
<dbReference type="HAMAP" id="MF_03037">
    <property type="entry name" value="ciao1"/>
    <property type="match status" value="1"/>
</dbReference>
<comment type="caution">
    <text evidence="5">The sequence shown here is derived from an EMBL/GenBank/DDBJ whole genome shotgun (WGS) entry which is preliminary data.</text>
</comment>
<dbReference type="PROSITE" id="PS50294">
    <property type="entry name" value="WD_REPEATS_REGION"/>
    <property type="match status" value="3"/>
</dbReference>
<dbReference type="STRING" id="133381.A0A2T9ZAM0"/>
<evidence type="ECO:0000313" key="6">
    <source>
        <dbReference type="Proteomes" id="UP000245609"/>
    </source>
</evidence>
<feature type="repeat" description="WD" evidence="4">
    <location>
        <begin position="96"/>
        <end position="128"/>
    </location>
</feature>
<keyword evidence="6" id="KW-1185">Reference proteome</keyword>
<name>A0A2T9ZAM0_9FUNG</name>